<name>A0A8J6AZE3_9EUKA</name>
<gene>
    <name evidence="2" type="ORF">J8273_0349</name>
</gene>
<feature type="region of interest" description="Disordered" evidence="1">
    <location>
        <begin position="125"/>
        <end position="156"/>
    </location>
</feature>
<dbReference type="Proteomes" id="UP000717585">
    <property type="component" value="Unassembled WGS sequence"/>
</dbReference>
<comment type="caution">
    <text evidence="2">The sequence shown here is derived from an EMBL/GenBank/DDBJ whole genome shotgun (WGS) entry which is preliminary data.</text>
</comment>
<sequence length="337" mass="35246">MNTAEKKMDALVVSASSSPVYSSAYTPTQIVPVGKYTVSVSSATDLKTSQRIVPRPGLSRLATSGVGHTPASPNPTLLKAHFNIERTEQSPEAVGRHGVIKPNDDTIAGKRITDILTTHVTAVRPAETPSEARAIPEPNSYSDGPSLPPVKGTHKAFGSPLFRLAMDGPKARSPVPARPPNPTPAGSLGVIVDDMADHGETCAGSEIVEEPVAVTSGMVTPTLLSSPPTPASPASPVPIQEIVATKSPEPVERRGSRVETTIIDTSTHPLVRLIGPEEAAKDMVRVKEPTTSPYGGPTVAEMVRMANIAPIEGSYGDGPGLPSPSPQAAKRKGILWR</sequence>
<organism evidence="2 3">
    <name type="scientific">Carpediemonas membranifera</name>
    <dbReference type="NCBI Taxonomy" id="201153"/>
    <lineage>
        <taxon>Eukaryota</taxon>
        <taxon>Metamonada</taxon>
        <taxon>Carpediemonas-like organisms</taxon>
        <taxon>Carpediemonas</taxon>
    </lineage>
</organism>
<feature type="region of interest" description="Disordered" evidence="1">
    <location>
        <begin position="165"/>
        <end position="184"/>
    </location>
</feature>
<evidence type="ECO:0000313" key="2">
    <source>
        <dbReference type="EMBL" id="KAG9395130.1"/>
    </source>
</evidence>
<protein>
    <submittedName>
        <fullName evidence="2">Uncharacterized protein</fullName>
    </submittedName>
</protein>
<keyword evidence="3" id="KW-1185">Reference proteome</keyword>
<evidence type="ECO:0000313" key="3">
    <source>
        <dbReference type="Proteomes" id="UP000717585"/>
    </source>
</evidence>
<dbReference type="EMBL" id="JAHDYR010000012">
    <property type="protein sequence ID" value="KAG9395130.1"/>
    <property type="molecule type" value="Genomic_DNA"/>
</dbReference>
<evidence type="ECO:0000256" key="1">
    <source>
        <dbReference type="SAM" id="MobiDB-lite"/>
    </source>
</evidence>
<reference evidence="2" key="1">
    <citation type="submission" date="2021-05" db="EMBL/GenBank/DDBJ databases">
        <title>A free-living protist that lacks canonical eukaryotic 1 DNA replication and segregation systems.</title>
        <authorList>
            <person name="Salas-Leiva D.E."/>
            <person name="Tromer E.C."/>
            <person name="Curtis B.A."/>
            <person name="Jerlstrom-Hultqvist J."/>
            <person name="Kolisko M."/>
            <person name="Yi Z."/>
            <person name="Salas-Leiva J.S."/>
            <person name="Gallot-Lavallee L."/>
            <person name="Kops G.J.P.L."/>
            <person name="Archibald J.M."/>
            <person name="Simpson A.G.B."/>
            <person name="Roger A.J."/>
        </authorList>
    </citation>
    <scope>NUCLEOTIDE SEQUENCE</scope>
    <source>
        <strain evidence="2">BICM</strain>
    </source>
</reference>
<proteinExistence type="predicted"/>
<feature type="region of interest" description="Disordered" evidence="1">
    <location>
        <begin position="313"/>
        <end position="337"/>
    </location>
</feature>
<accession>A0A8J6AZE3</accession>
<dbReference type="AlphaFoldDB" id="A0A8J6AZE3"/>